<dbReference type="OrthoDB" id="1645744at2"/>
<name>B8I1H2_RUMCH</name>
<keyword evidence="2" id="KW-1185">Reference proteome</keyword>
<dbReference type="RefSeq" id="WP_015924915.1">
    <property type="nucleotide sequence ID" value="NC_011898.1"/>
</dbReference>
<dbReference type="HOGENOM" id="CLU_100909_2_0_9"/>
<dbReference type="AlphaFoldDB" id="B8I1H2"/>
<gene>
    <name evidence="1" type="ordered locus">Ccel_1416</name>
</gene>
<reference evidence="1 2" key="1">
    <citation type="submission" date="2009-01" db="EMBL/GenBank/DDBJ databases">
        <title>Complete sequence of Clostridium cellulolyticum H10.</title>
        <authorList>
            <consortium name="US DOE Joint Genome Institute"/>
            <person name="Lucas S."/>
            <person name="Copeland A."/>
            <person name="Lapidus A."/>
            <person name="Glavina del Rio T."/>
            <person name="Dalin E."/>
            <person name="Tice H."/>
            <person name="Bruce D."/>
            <person name="Goodwin L."/>
            <person name="Pitluck S."/>
            <person name="Chertkov O."/>
            <person name="Saunders E."/>
            <person name="Brettin T."/>
            <person name="Detter J.C."/>
            <person name="Han C."/>
            <person name="Larimer F."/>
            <person name="Land M."/>
            <person name="Hauser L."/>
            <person name="Kyrpides N."/>
            <person name="Ivanova N."/>
            <person name="Zhou J."/>
            <person name="Richardson P."/>
        </authorList>
    </citation>
    <scope>NUCLEOTIDE SEQUENCE [LARGE SCALE GENOMIC DNA]</scope>
    <source>
        <strain evidence="2">ATCC 35319 / DSM 5812 / JCM 6584 / H10</strain>
    </source>
</reference>
<dbReference type="KEGG" id="cce:Ccel_1416"/>
<accession>B8I1H2</accession>
<evidence type="ECO:0000313" key="1">
    <source>
        <dbReference type="EMBL" id="ACL75770.1"/>
    </source>
</evidence>
<dbReference type="EMBL" id="CP001348">
    <property type="protein sequence ID" value="ACL75770.1"/>
    <property type="molecule type" value="Genomic_DNA"/>
</dbReference>
<dbReference type="STRING" id="394503.Ccel_1416"/>
<sequence length="230" mass="26820">MKNIYVVLSSTPTRMGKLIRIFTRSFYNHSSISLTENLNEMYSFARYRASNPLVGGFVKEFPERFTLGKQQDVCIQVFKIPVTEEQYDTIKLFIYKIKDDKEENIYNSIAAIGVLLGCKFDTYKAYTCSDFVARTLVEGNILWDTCISKNVIPDDIYMLLQRYVSYRGCLKAYEPITGVDFDTEDFFVKAGIINEMVYTFNHFYRLIKRSIIYSFYIAEKLSKINKIFSA</sequence>
<evidence type="ECO:0000313" key="2">
    <source>
        <dbReference type="Proteomes" id="UP000001349"/>
    </source>
</evidence>
<dbReference type="eggNOG" id="ENOG5031Z3H">
    <property type="taxonomic scope" value="Bacteria"/>
</dbReference>
<organism evidence="1 2">
    <name type="scientific">Ruminiclostridium cellulolyticum (strain ATCC 35319 / DSM 5812 / JCM 6584 / H10)</name>
    <name type="common">Clostridium cellulolyticum</name>
    <dbReference type="NCBI Taxonomy" id="394503"/>
    <lineage>
        <taxon>Bacteria</taxon>
        <taxon>Bacillati</taxon>
        <taxon>Bacillota</taxon>
        <taxon>Clostridia</taxon>
        <taxon>Eubacteriales</taxon>
        <taxon>Oscillospiraceae</taxon>
        <taxon>Ruminiclostridium</taxon>
    </lineage>
</organism>
<proteinExistence type="predicted"/>
<dbReference type="Gene3D" id="3.90.1720.10">
    <property type="entry name" value="endopeptidase domain like (from Nostoc punctiforme)"/>
    <property type="match status" value="1"/>
</dbReference>
<dbReference type="Proteomes" id="UP000001349">
    <property type="component" value="Chromosome"/>
</dbReference>
<protein>
    <submittedName>
        <fullName evidence="1">Uncharacterized protein</fullName>
    </submittedName>
</protein>